<dbReference type="Proteomes" id="UP001177670">
    <property type="component" value="Unassembled WGS sequence"/>
</dbReference>
<protein>
    <submittedName>
        <fullName evidence="2">Uncharacterized protein</fullName>
    </submittedName>
</protein>
<organism evidence="2 3">
    <name type="scientific">Melipona bicolor</name>
    <dbReference type="NCBI Taxonomy" id="60889"/>
    <lineage>
        <taxon>Eukaryota</taxon>
        <taxon>Metazoa</taxon>
        <taxon>Ecdysozoa</taxon>
        <taxon>Arthropoda</taxon>
        <taxon>Hexapoda</taxon>
        <taxon>Insecta</taxon>
        <taxon>Pterygota</taxon>
        <taxon>Neoptera</taxon>
        <taxon>Endopterygota</taxon>
        <taxon>Hymenoptera</taxon>
        <taxon>Apocrita</taxon>
        <taxon>Aculeata</taxon>
        <taxon>Apoidea</taxon>
        <taxon>Anthophila</taxon>
        <taxon>Apidae</taxon>
        <taxon>Melipona</taxon>
    </lineage>
</organism>
<reference evidence="2" key="1">
    <citation type="submission" date="2021-10" db="EMBL/GenBank/DDBJ databases">
        <title>Melipona bicolor Genome sequencing and assembly.</title>
        <authorList>
            <person name="Araujo N.S."/>
            <person name="Arias M.C."/>
        </authorList>
    </citation>
    <scope>NUCLEOTIDE SEQUENCE</scope>
    <source>
        <strain evidence="2">USP_2M_L1-L4_2017</strain>
        <tissue evidence="2">Whole body</tissue>
    </source>
</reference>
<name>A0AA40G454_9HYME</name>
<evidence type="ECO:0000256" key="1">
    <source>
        <dbReference type="SAM" id="MobiDB-lite"/>
    </source>
</evidence>
<dbReference type="AlphaFoldDB" id="A0AA40G454"/>
<proteinExistence type="predicted"/>
<gene>
    <name evidence="2" type="ORF">K0M31_018485</name>
</gene>
<comment type="caution">
    <text evidence="2">The sequence shown here is derived from an EMBL/GenBank/DDBJ whole genome shotgun (WGS) entry which is preliminary data.</text>
</comment>
<keyword evidence="3" id="KW-1185">Reference proteome</keyword>
<dbReference type="EMBL" id="JAHYIQ010000007">
    <property type="protein sequence ID" value="KAK1130349.1"/>
    <property type="molecule type" value="Genomic_DNA"/>
</dbReference>
<evidence type="ECO:0000313" key="3">
    <source>
        <dbReference type="Proteomes" id="UP001177670"/>
    </source>
</evidence>
<feature type="region of interest" description="Disordered" evidence="1">
    <location>
        <begin position="1"/>
        <end position="44"/>
    </location>
</feature>
<evidence type="ECO:0000313" key="2">
    <source>
        <dbReference type="EMBL" id="KAK1130349.1"/>
    </source>
</evidence>
<accession>A0AA40G454</accession>
<sequence>MLRNKRSTVLRYRPPLYPTNNSPPDTEEPVVSPTDRSYGARRNEGRVGLAPPCLIYPFGRRGASSHVPRGSLAFFEPPPPVQTRPTTPLLAERLFKAARYIQPGTDTQRPDRENGQESRYLWKGGEIEKGDERGTKVLGGGTRGSLRVEHIPGELERSFQEEEGDWQPANPPLRALSGRGVCPIFTFG</sequence>